<proteinExistence type="predicted"/>
<dbReference type="AlphaFoldDB" id="A0AA38H8E6"/>
<gene>
    <name evidence="1" type="ORF">MKK02DRAFT_37665</name>
</gene>
<sequence>MSTITTKLAEIGIPVSRKDWPSAAPCNELYRFNSRDSQQFETSMPPRARSMEYTTGRRFILGNRHSQPVPYVLSLISNLLVEQRDPDASSTDTVTAFPQITAYICEKRNDPRSESQTAAILADAAVSCFTDATYGSGYGQEPIIIPHTKQAMLDELHKLDKFAEAITLRARELDPRRVAGEEICYFDSANPDHWSDALSLFADFDTKVYHAHRFSFKDPTLTVGILDDHGKLRFTASIRHRPSPQIDVADSFVVDVSGGEPAVQEVIARLLDEENSKAVTTSAIQSVADFAADCAIEARLQSALASQPLGGRLLQAMPTAADLPAWNERSPYNIPFDLMPQGTQILTETLCTLLNRRWAANTALTTLSSPNANDLRWGVRKLVLAARAEEHGAAAHGTESMVGTADQAK</sequence>
<keyword evidence="2" id="KW-1185">Reference proteome</keyword>
<accession>A0AA38H8E6</accession>
<protein>
    <submittedName>
        <fullName evidence="1">Uncharacterized protein</fullName>
    </submittedName>
</protein>
<evidence type="ECO:0000313" key="1">
    <source>
        <dbReference type="EMBL" id="KAI9634789.1"/>
    </source>
</evidence>
<dbReference type="RefSeq" id="XP_052944566.1">
    <property type="nucleotide sequence ID" value="XM_053089733.1"/>
</dbReference>
<dbReference type="GeneID" id="77728938"/>
<reference evidence="1" key="1">
    <citation type="journal article" date="2022" name="G3 (Bethesda)">
        <title>High quality genome of the basidiomycete yeast Dioszegia hungarica PDD-24b-2 isolated from cloud water.</title>
        <authorList>
            <person name="Jarrige D."/>
            <person name="Haridas S."/>
            <person name="Bleykasten-Grosshans C."/>
            <person name="Joly M."/>
            <person name="Nadalig T."/>
            <person name="Sancelme M."/>
            <person name="Vuilleumier S."/>
            <person name="Grigoriev I.V."/>
            <person name="Amato P."/>
            <person name="Bringel F."/>
        </authorList>
    </citation>
    <scope>NUCLEOTIDE SEQUENCE</scope>
    <source>
        <strain evidence="1">PDD-24b-2</strain>
    </source>
</reference>
<dbReference type="EMBL" id="JAKWFO010000006">
    <property type="protein sequence ID" value="KAI9634789.1"/>
    <property type="molecule type" value="Genomic_DNA"/>
</dbReference>
<name>A0AA38H8E6_9TREE</name>
<dbReference type="Proteomes" id="UP001164286">
    <property type="component" value="Unassembled WGS sequence"/>
</dbReference>
<organism evidence="1 2">
    <name type="scientific">Dioszegia hungarica</name>
    <dbReference type="NCBI Taxonomy" id="4972"/>
    <lineage>
        <taxon>Eukaryota</taxon>
        <taxon>Fungi</taxon>
        <taxon>Dikarya</taxon>
        <taxon>Basidiomycota</taxon>
        <taxon>Agaricomycotina</taxon>
        <taxon>Tremellomycetes</taxon>
        <taxon>Tremellales</taxon>
        <taxon>Bulleribasidiaceae</taxon>
        <taxon>Dioszegia</taxon>
    </lineage>
</organism>
<comment type="caution">
    <text evidence="1">The sequence shown here is derived from an EMBL/GenBank/DDBJ whole genome shotgun (WGS) entry which is preliminary data.</text>
</comment>
<evidence type="ECO:0000313" key="2">
    <source>
        <dbReference type="Proteomes" id="UP001164286"/>
    </source>
</evidence>